<dbReference type="EMBL" id="PCWM01000067">
    <property type="protein sequence ID" value="PIR02962.1"/>
    <property type="molecule type" value="Genomic_DNA"/>
</dbReference>
<name>A0A2H0N234_9BACT</name>
<dbReference type="SUPFAM" id="SSF52540">
    <property type="entry name" value="P-loop containing nucleoside triphosphate hydrolases"/>
    <property type="match status" value="1"/>
</dbReference>
<organism evidence="1 2">
    <name type="scientific">Candidatus Magasanikbacteria bacterium CG11_big_fil_rev_8_21_14_0_20_43_7</name>
    <dbReference type="NCBI Taxonomy" id="1974654"/>
    <lineage>
        <taxon>Bacteria</taxon>
        <taxon>Candidatus Magasanikiibacteriota</taxon>
    </lineage>
</organism>
<proteinExistence type="predicted"/>
<dbReference type="AlphaFoldDB" id="A0A2H0N234"/>
<dbReference type="Gene3D" id="3.40.50.300">
    <property type="entry name" value="P-loop containing nucleotide triphosphate hydrolases"/>
    <property type="match status" value="1"/>
</dbReference>
<dbReference type="Proteomes" id="UP000229782">
    <property type="component" value="Unassembled WGS sequence"/>
</dbReference>
<sequence>MVNEIDIIIIAGAPGVGKSTVSALLQKELRTPLFEFGWIPEFRNTGVTKITYEEDEELAFENLVLVVKNYVAHKFCNVIITDLENKRIEQIQHVFSSERYRIFTLYITNDRVLKKRIGDENRSSAYRNIEEAKQINEQIQTRDVLPNEDRIDVTEKKPEEITSFILSSL</sequence>
<reference evidence="1 2" key="1">
    <citation type="submission" date="2017-09" db="EMBL/GenBank/DDBJ databases">
        <title>Depth-based differentiation of microbial function through sediment-hosted aquifers and enrichment of novel symbionts in the deep terrestrial subsurface.</title>
        <authorList>
            <person name="Probst A.J."/>
            <person name="Ladd B."/>
            <person name="Jarett J.K."/>
            <person name="Geller-Mcgrath D.E."/>
            <person name="Sieber C.M."/>
            <person name="Emerson J.B."/>
            <person name="Anantharaman K."/>
            <person name="Thomas B.C."/>
            <person name="Malmstrom R."/>
            <person name="Stieglmeier M."/>
            <person name="Klingl A."/>
            <person name="Woyke T."/>
            <person name="Ryan C.M."/>
            <person name="Banfield J.F."/>
        </authorList>
    </citation>
    <scope>NUCLEOTIDE SEQUENCE [LARGE SCALE GENOMIC DNA]</scope>
    <source>
        <strain evidence="1">CG11_big_fil_rev_8_21_14_0_20_43_7</strain>
    </source>
</reference>
<comment type="caution">
    <text evidence="1">The sequence shown here is derived from an EMBL/GenBank/DDBJ whole genome shotgun (WGS) entry which is preliminary data.</text>
</comment>
<accession>A0A2H0N234</accession>
<protein>
    <submittedName>
        <fullName evidence="1">Uncharacterized protein</fullName>
    </submittedName>
</protein>
<dbReference type="InterPro" id="IPR027417">
    <property type="entry name" value="P-loop_NTPase"/>
</dbReference>
<evidence type="ECO:0000313" key="1">
    <source>
        <dbReference type="EMBL" id="PIR02962.1"/>
    </source>
</evidence>
<evidence type="ECO:0000313" key="2">
    <source>
        <dbReference type="Proteomes" id="UP000229782"/>
    </source>
</evidence>
<gene>
    <name evidence="1" type="ORF">COV60_02885</name>
</gene>